<dbReference type="EMBL" id="SSGG01000078">
    <property type="protein sequence ID" value="TXI36748.1"/>
    <property type="molecule type" value="Genomic_DNA"/>
</dbReference>
<sequence length="866" mass="97095">MTAMAADDRKFITLTDYLHEPVIHYDRDCKRTYLNPAAIKLIGEPSKDLEGKTPSSLRPSSLALQHYQEKIRGVIETGKDVEFDFFLDRLPDGPNVHTKVLRIRAVPELDNEGKVVGVLAIAHDITALKLSKKRLSALIENHPDHITRFDLQARYSYVSPSFTALLGIEESTLLGKTLPECEQIATAAEREKIHQAIWQTLQQQTSCTLESNWPHDRVIELRLVQEKDAIGEISGVLCILRDITQQKHSEKALLTLNRSLRLLSSCNQTLIHAENEQQLLNDICQLVIESGGYRLSWVGYPKRGTYQPLHIEALAGEGLTHAETIALEQQTPEISLAVKAFQTGRVEIIQDYPSAAPLNSLAEMASREGLLSCIALPLKVAKKTIGVITIYASQTHAFSDEEVTLLGELANDLAFGIQSLRIRAEHRDAEIKLKYLAHHDPLTGLPNRLLLRKSFDQCIHQANKRDYGLAMLFLDMDNFKEINDSFGHATGDALLVEVVRRLERELSESCTLSREGGDEFLLLINNTQDSEIVIQTAQQILDAMQEPFEVSGNTLHASFSIGISLYPNDGKDFETLRKNADAALYLAKDCGRNTYRFFVAQMNADAQKRMRIQTDMHTALKNNEFLLHYQPQVRVCDGRISGIEALIRWQNAEGKMLSPCEFIPIAEQSGMIIQMGQWVLREACRQLAVWHLQGHTQLVVAVNLSSHQFRHGNIVETISAALHDFGLPPQCLELELTESILIQDTESVISTLHTLKHIGVKLAIDDFGTGYSSLSYLKQLSVDKLKIDKSFIRDLNQDKDSAEIVRAIIQLGHILQLTVVAEGVETEEQLVYLANSYCDEMQGYLFSRPVAAVNIPEILDRVGVRA</sequence>
<evidence type="ECO:0000259" key="3">
    <source>
        <dbReference type="PROSITE" id="PS50883"/>
    </source>
</evidence>
<dbReference type="PANTHER" id="PTHR44757">
    <property type="entry name" value="DIGUANYLATE CYCLASE DGCP"/>
    <property type="match status" value="1"/>
</dbReference>
<dbReference type="InterPro" id="IPR052155">
    <property type="entry name" value="Biofilm_reg_signaling"/>
</dbReference>
<evidence type="ECO:0000259" key="1">
    <source>
        <dbReference type="PROSITE" id="PS50112"/>
    </source>
</evidence>
<comment type="caution">
    <text evidence="5">The sequence shown here is derived from an EMBL/GenBank/DDBJ whole genome shotgun (WGS) entry which is preliminary data.</text>
</comment>
<evidence type="ECO:0000313" key="5">
    <source>
        <dbReference type="EMBL" id="TXI36748.1"/>
    </source>
</evidence>
<dbReference type="InterPro" id="IPR035919">
    <property type="entry name" value="EAL_sf"/>
</dbReference>
<dbReference type="InterPro" id="IPR000160">
    <property type="entry name" value="GGDEF_dom"/>
</dbReference>
<dbReference type="Pfam" id="PF00563">
    <property type="entry name" value="EAL"/>
    <property type="match status" value="1"/>
</dbReference>
<dbReference type="SMART" id="SM00065">
    <property type="entry name" value="GAF"/>
    <property type="match status" value="1"/>
</dbReference>
<dbReference type="AlphaFoldDB" id="A0A5C7WJD8"/>
<dbReference type="FunFam" id="3.20.20.450:FF:000001">
    <property type="entry name" value="Cyclic di-GMP phosphodiesterase yahA"/>
    <property type="match status" value="1"/>
</dbReference>
<dbReference type="PROSITE" id="PS50113">
    <property type="entry name" value="PAC"/>
    <property type="match status" value="1"/>
</dbReference>
<evidence type="ECO:0000313" key="6">
    <source>
        <dbReference type="Proteomes" id="UP000321374"/>
    </source>
</evidence>
<organism evidence="5 6">
    <name type="scientific">Methylophilus methylotrophus</name>
    <name type="common">Bacterium W3A1</name>
    <dbReference type="NCBI Taxonomy" id="17"/>
    <lineage>
        <taxon>Bacteria</taxon>
        <taxon>Pseudomonadati</taxon>
        <taxon>Pseudomonadota</taxon>
        <taxon>Betaproteobacteria</taxon>
        <taxon>Nitrosomonadales</taxon>
        <taxon>Methylophilaceae</taxon>
        <taxon>Methylophilus</taxon>
    </lineage>
</organism>
<proteinExistence type="predicted"/>
<dbReference type="SUPFAM" id="SSF141868">
    <property type="entry name" value="EAL domain-like"/>
    <property type="match status" value="1"/>
</dbReference>
<dbReference type="Pfam" id="PF00990">
    <property type="entry name" value="GGDEF"/>
    <property type="match status" value="1"/>
</dbReference>
<dbReference type="PIRSF" id="PIRSF005925">
    <property type="entry name" value="Dos"/>
    <property type="match status" value="1"/>
</dbReference>
<dbReference type="SMART" id="SM00267">
    <property type="entry name" value="GGDEF"/>
    <property type="match status" value="1"/>
</dbReference>
<dbReference type="CDD" id="cd01949">
    <property type="entry name" value="GGDEF"/>
    <property type="match status" value="1"/>
</dbReference>
<dbReference type="SMART" id="SM00091">
    <property type="entry name" value="PAS"/>
    <property type="match status" value="2"/>
</dbReference>
<feature type="domain" description="EAL" evidence="3">
    <location>
        <begin position="609"/>
        <end position="863"/>
    </location>
</feature>
<name>A0A5C7WJD8_METME</name>
<dbReference type="InterPro" id="IPR001633">
    <property type="entry name" value="EAL_dom"/>
</dbReference>
<dbReference type="InterPro" id="IPR043128">
    <property type="entry name" value="Rev_trsase/Diguanyl_cyclase"/>
</dbReference>
<dbReference type="CDD" id="cd00130">
    <property type="entry name" value="PAS"/>
    <property type="match status" value="2"/>
</dbReference>
<evidence type="ECO:0000259" key="4">
    <source>
        <dbReference type="PROSITE" id="PS50887"/>
    </source>
</evidence>
<dbReference type="InterPro" id="IPR013656">
    <property type="entry name" value="PAS_4"/>
</dbReference>
<dbReference type="InterPro" id="IPR003018">
    <property type="entry name" value="GAF"/>
</dbReference>
<dbReference type="Gene3D" id="3.20.20.450">
    <property type="entry name" value="EAL domain"/>
    <property type="match status" value="1"/>
</dbReference>
<dbReference type="SMART" id="SM00052">
    <property type="entry name" value="EAL"/>
    <property type="match status" value="1"/>
</dbReference>
<dbReference type="PROSITE" id="PS50883">
    <property type="entry name" value="EAL"/>
    <property type="match status" value="1"/>
</dbReference>
<dbReference type="CDD" id="cd01948">
    <property type="entry name" value="EAL"/>
    <property type="match status" value="1"/>
</dbReference>
<dbReference type="Gene3D" id="3.30.450.40">
    <property type="match status" value="1"/>
</dbReference>
<accession>A0A5C7WJD8</accession>
<dbReference type="NCBIfam" id="TIGR00229">
    <property type="entry name" value="sensory_box"/>
    <property type="match status" value="2"/>
</dbReference>
<dbReference type="SUPFAM" id="SSF55785">
    <property type="entry name" value="PYP-like sensor domain (PAS domain)"/>
    <property type="match status" value="2"/>
</dbReference>
<dbReference type="InterPro" id="IPR029787">
    <property type="entry name" value="Nucleotide_cyclase"/>
</dbReference>
<dbReference type="InterPro" id="IPR000014">
    <property type="entry name" value="PAS"/>
</dbReference>
<dbReference type="InterPro" id="IPR012226">
    <property type="entry name" value="Diguanyl_cyclase/Pdiesterase"/>
</dbReference>
<dbReference type="Gene3D" id="3.30.450.20">
    <property type="entry name" value="PAS domain"/>
    <property type="match status" value="2"/>
</dbReference>
<protein>
    <submittedName>
        <fullName evidence="5">EAL domain-containing protein</fullName>
    </submittedName>
</protein>
<dbReference type="Pfam" id="PF08448">
    <property type="entry name" value="PAS_4"/>
    <property type="match status" value="2"/>
</dbReference>
<dbReference type="PANTHER" id="PTHR44757:SF2">
    <property type="entry name" value="BIOFILM ARCHITECTURE MAINTENANCE PROTEIN MBAA"/>
    <property type="match status" value="1"/>
</dbReference>
<feature type="domain" description="PAS" evidence="1">
    <location>
        <begin position="131"/>
        <end position="204"/>
    </location>
</feature>
<dbReference type="STRING" id="1122236.GCA_000378225_01468"/>
<gene>
    <name evidence="5" type="ORF">E6Q51_04900</name>
</gene>
<dbReference type="NCBIfam" id="TIGR00254">
    <property type="entry name" value="GGDEF"/>
    <property type="match status" value="1"/>
</dbReference>
<dbReference type="PROSITE" id="PS50887">
    <property type="entry name" value="GGDEF"/>
    <property type="match status" value="1"/>
</dbReference>
<feature type="domain" description="GGDEF" evidence="4">
    <location>
        <begin position="467"/>
        <end position="600"/>
    </location>
</feature>
<dbReference type="InterPro" id="IPR000700">
    <property type="entry name" value="PAS-assoc_C"/>
</dbReference>
<dbReference type="InterPro" id="IPR035965">
    <property type="entry name" value="PAS-like_dom_sf"/>
</dbReference>
<dbReference type="Pfam" id="PF13185">
    <property type="entry name" value="GAF_2"/>
    <property type="match status" value="1"/>
</dbReference>
<dbReference type="PROSITE" id="PS50112">
    <property type="entry name" value="PAS"/>
    <property type="match status" value="1"/>
</dbReference>
<dbReference type="SUPFAM" id="SSF55781">
    <property type="entry name" value="GAF domain-like"/>
    <property type="match status" value="1"/>
</dbReference>
<reference evidence="5 6" key="1">
    <citation type="submission" date="2018-09" db="EMBL/GenBank/DDBJ databases">
        <title>Metagenome Assembled Genomes from an Advanced Water Purification Facility.</title>
        <authorList>
            <person name="Stamps B.W."/>
            <person name="Spear J.R."/>
        </authorList>
    </citation>
    <scope>NUCLEOTIDE SEQUENCE [LARGE SCALE GENOMIC DNA]</scope>
    <source>
        <strain evidence="5">Bin_42_2</strain>
    </source>
</reference>
<dbReference type="InterPro" id="IPR029016">
    <property type="entry name" value="GAF-like_dom_sf"/>
</dbReference>
<dbReference type="SUPFAM" id="SSF55073">
    <property type="entry name" value="Nucleotide cyclase"/>
    <property type="match status" value="1"/>
</dbReference>
<dbReference type="Gene3D" id="3.30.70.270">
    <property type="match status" value="1"/>
</dbReference>
<evidence type="ECO:0000259" key="2">
    <source>
        <dbReference type="PROSITE" id="PS50113"/>
    </source>
</evidence>
<feature type="domain" description="PAC" evidence="2">
    <location>
        <begin position="79"/>
        <end position="137"/>
    </location>
</feature>
<dbReference type="Proteomes" id="UP000321374">
    <property type="component" value="Unassembled WGS sequence"/>
</dbReference>